<keyword evidence="9 17" id="KW-0418">Kinase</keyword>
<keyword evidence="4" id="KW-1003">Cell membrane</keyword>
<evidence type="ECO:0000256" key="11">
    <source>
        <dbReference type="ARBA" id="ARBA00022989"/>
    </source>
</evidence>
<comment type="catalytic activity">
    <reaction evidence="1">
        <text>ATP + protein L-histidine = ADP + protein N-phospho-L-histidine.</text>
        <dbReference type="EC" id="2.7.13.3"/>
    </reaction>
</comment>
<dbReference type="GO" id="GO:0000155">
    <property type="term" value="F:phosphorelay sensor kinase activity"/>
    <property type="evidence" value="ECO:0007669"/>
    <property type="project" value="InterPro"/>
</dbReference>
<dbReference type="GO" id="GO:0005524">
    <property type="term" value="F:ATP binding"/>
    <property type="evidence" value="ECO:0007669"/>
    <property type="project" value="UniProtKB-KW"/>
</dbReference>
<reference evidence="17" key="1">
    <citation type="submission" date="2015-02" db="EMBL/GenBank/DDBJ databases">
        <title>Genome Assembly of Bacillaceae bacterium MTCC 8252.</title>
        <authorList>
            <person name="Verma A."/>
            <person name="Khatri I."/>
            <person name="Mual P."/>
            <person name="Subramanian S."/>
            <person name="Krishnamurthi S."/>
        </authorList>
    </citation>
    <scope>NUCLEOTIDE SEQUENCE [LARGE SCALE GENOMIC DNA]</scope>
    <source>
        <strain evidence="17">MTCC 8252</strain>
    </source>
</reference>
<dbReference type="InterPro" id="IPR005467">
    <property type="entry name" value="His_kinase_dom"/>
</dbReference>
<feature type="domain" description="PAS" evidence="16">
    <location>
        <begin position="222"/>
        <end position="250"/>
    </location>
</feature>
<dbReference type="Pfam" id="PF14689">
    <property type="entry name" value="SPOB_a"/>
    <property type="match status" value="1"/>
</dbReference>
<dbReference type="PROSITE" id="PS50112">
    <property type="entry name" value="PAS"/>
    <property type="match status" value="1"/>
</dbReference>
<dbReference type="AlphaFoldDB" id="A0A0F5I898"/>
<dbReference type="InterPro" id="IPR029151">
    <property type="entry name" value="Sensor-like_sf"/>
</dbReference>
<dbReference type="FunFam" id="1.10.287.130:FF:000011">
    <property type="entry name" value="Sensor histidine kinase DcuS"/>
    <property type="match status" value="1"/>
</dbReference>
<dbReference type="PANTHER" id="PTHR45436">
    <property type="entry name" value="SENSOR HISTIDINE KINASE YKOH"/>
    <property type="match status" value="1"/>
</dbReference>
<keyword evidence="18" id="KW-1185">Reference proteome</keyword>
<dbReference type="InterPro" id="IPR035965">
    <property type="entry name" value="PAS-like_dom_sf"/>
</dbReference>
<proteinExistence type="predicted"/>
<evidence type="ECO:0000256" key="10">
    <source>
        <dbReference type="ARBA" id="ARBA00022840"/>
    </source>
</evidence>
<keyword evidence="8" id="KW-0547">Nucleotide-binding</keyword>
<evidence type="ECO:0000259" key="15">
    <source>
        <dbReference type="PROSITE" id="PS50109"/>
    </source>
</evidence>
<dbReference type="InterPro" id="IPR013767">
    <property type="entry name" value="PAS_fold"/>
</dbReference>
<dbReference type="InterPro" id="IPR039506">
    <property type="entry name" value="SPOB_a"/>
</dbReference>
<accession>A0A0F5I898</accession>
<dbReference type="PROSITE" id="PS50109">
    <property type="entry name" value="HIS_KIN"/>
    <property type="match status" value="1"/>
</dbReference>
<evidence type="ECO:0000256" key="8">
    <source>
        <dbReference type="ARBA" id="ARBA00022741"/>
    </source>
</evidence>
<evidence type="ECO:0000256" key="9">
    <source>
        <dbReference type="ARBA" id="ARBA00022777"/>
    </source>
</evidence>
<keyword evidence="7 14" id="KW-0812">Transmembrane</keyword>
<comment type="caution">
    <text evidence="17">The sequence shown here is derived from an EMBL/GenBank/DDBJ whole genome shotgun (WGS) entry which is preliminary data.</text>
</comment>
<feature type="transmembrane region" description="Helical" evidence="14">
    <location>
        <begin position="12"/>
        <end position="35"/>
    </location>
</feature>
<dbReference type="STRING" id="1221996.QY95_00731"/>
<evidence type="ECO:0000313" key="18">
    <source>
        <dbReference type="Proteomes" id="UP000031563"/>
    </source>
</evidence>
<evidence type="ECO:0000256" key="3">
    <source>
        <dbReference type="ARBA" id="ARBA00012438"/>
    </source>
</evidence>
<keyword evidence="6" id="KW-0808">Transferase</keyword>
<keyword evidence="5" id="KW-0597">Phosphoprotein</keyword>
<evidence type="ECO:0000256" key="5">
    <source>
        <dbReference type="ARBA" id="ARBA00022553"/>
    </source>
</evidence>
<dbReference type="PRINTS" id="PR00344">
    <property type="entry name" value="BCTRLSENSOR"/>
</dbReference>
<gene>
    <name evidence="17" type="ORF">QY95_00731</name>
</gene>
<dbReference type="FunFam" id="3.30.450.20:FF:000018">
    <property type="entry name" value="Sensor histidine kinase DcuS"/>
    <property type="match status" value="1"/>
</dbReference>
<dbReference type="Proteomes" id="UP000031563">
    <property type="component" value="Unassembled WGS sequence"/>
</dbReference>
<evidence type="ECO:0000259" key="16">
    <source>
        <dbReference type="PROSITE" id="PS50112"/>
    </source>
</evidence>
<name>A0A0F5I898_BACTR</name>
<dbReference type="InterPro" id="IPR036890">
    <property type="entry name" value="HATPase_C_sf"/>
</dbReference>
<evidence type="ECO:0000256" key="12">
    <source>
        <dbReference type="ARBA" id="ARBA00023012"/>
    </source>
</evidence>
<dbReference type="Pfam" id="PF00989">
    <property type="entry name" value="PAS"/>
    <property type="match status" value="1"/>
</dbReference>
<dbReference type="SMART" id="SM00091">
    <property type="entry name" value="PAS"/>
    <property type="match status" value="1"/>
</dbReference>
<dbReference type="Gene3D" id="3.30.450.20">
    <property type="entry name" value="PAS domain"/>
    <property type="match status" value="2"/>
</dbReference>
<keyword evidence="10" id="KW-0067">ATP-binding</keyword>
<dbReference type="InterPro" id="IPR003594">
    <property type="entry name" value="HATPase_dom"/>
</dbReference>
<evidence type="ECO:0000256" key="13">
    <source>
        <dbReference type="ARBA" id="ARBA00023136"/>
    </source>
</evidence>
<keyword evidence="12" id="KW-0902">Two-component regulatory system</keyword>
<accession>A0A0F5HZM9</accession>
<dbReference type="SUPFAM" id="SSF103190">
    <property type="entry name" value="Sensory domain-like"/>
    <property type="match status" value="1"/>
</dbReference>
<dbReference type="GO" id="GO:0005886">
    <property type="term" value="C:plasma membrane"/>
    <property type="evidence" value="ECO:0007669"/>
    <property type="project" value="UniProtKB-SubCell"/>
</dbReference>
<protein>
    <recommendedName>
        <fullName evidence="3">histidine kinase</fullName>
        <ecNumber evidence="3">2.7.13.3</ecNumber>
    </recommendedName>
</protein>
<dbReference type="Pfam" id="PF17203">
    <property type="entry name" value="sCache_3_2"/>
    <property type="match status" value="1"/>
</dbReference>
<dbReference type="InterPro" id="IPR000014">
    <property type="entry name" value="PAS"/>
</dbReference>
<dbReference type="InterPro" id="IPR033463">
    <property type="entry name" value="sCache_3"/>
</dbReference>
<evidence type="ECO:0000256" key="4">
    <source>
        <dbReference type="ARBA" id="ARBA00022475"/>
    </source>
</evidence>
<dbReference type="Gene3D" id="1.10.287.130">
    <property type="match status" value="1"/>
</dbReference>
<dbReference type="GO" id="GO:0006355">
    <property type="term" value="P:regulation of DNA-templated transcription"/>
    <property type="evidence" value="ECO:0007669"/>
    <property type="project" value="InterPro"/>
</dbReference>
<evidence type="ECO:0000256" key="6">
    <source>
        <dbReference type="ARBA" id="ARBA00022679"/>
    </source>
</evidence>
<dbReference type="SMART" id="SM00387">
    <property type="entry name" value="HATPase_c"/>
    <property type="match status" value="1"/>
</dbReference>
<dbReference type="InterPro" id="IPR004358">
    <property type="entry name" value="Sig_transdc_His_kin-like_C"/>
</dbReference>
<feature type="domain" description="Histidine kinase" evidence="15">
    <location>
        <begin position="428"/>
        <end position="529"/>
    </location>
</feature>
<dbReference type="SUPFAM" id="SSF55874">
    <property type="entry name" value="ATPase domain of HSP90 chaperone/DNA topoisomerase II/histidine kinase"/>
    <property type="match status" value="1"/>
</dbReference>
<dbReference type="PANTHER" id="PTHR45436:SF5">
    <property type="entry name" value="SENSOR HISTIDINE KINASE TRCS"/>
    <property type="match status" value="1"/>
</dbReference>
<keyword evidence="11 14" id="KW-1133">Transmembrane helix</keyword>
<dbReference type="NCBIfam" id="NF008298">
    <property type="entry name" value="PRK11086.1"/>
    <property type="match status" value="1"/>
</dbReference>
<evidence type="ECO:0000256" key="2">
    <source>
        <dbReference type="ARBA" id="ARBA00004651"/>
    </source>
</evidence>
<dbReference type="EMBL" id="JWIR02000022">
    <property type="protein sequence ID" value="KKB41412.1"/>
    <property type="molecule type" value="Genomic_DNA"/>
</dbReference>
<dbReference type="SUPFAM" id="SSF55785">
    <property type="entry name" value="PYP-like sensor domain (PAS domain)"/>
    <property type="match status" value="1"/>
</dbReference>
<dbReference type="EC" id="2.7.13.3" evidence="3"/>
<evidence type="ECO:0000313" key="17">
    <source>
        <dbReference type="EMBL" id="KKB41412.1"/>
    </source>
</evidence>
<dbReference type="InterPro" id="IPR016120">
    <property type="entry name" value="Sig_transdc_His_kin_SpoOB"/>
</dbReference>
<sequence>MMKGKIKEKITLRALIVMLVVLVTGLSLGVTYTLVASETAKLKRQSLEEKVKDTSRLVAESAIVRDGMSGERPVEDIQPFVEDIRRQTETDYITVFNMEGIRQSHPNPELIGQPFQGGDEGPVLSGKEHFSTAEGSLGLSIRYFTPVRDGSGRQTGAVAVGVTLEQVEEAIYKSRSIIYTGMAAGLVVGVSGAFYLGRRVRKVMFGLEPGEIARLLEERSILIESTHEGIVAVDRDGRITLINEAANRLLDKAGKVGPFRGRKAEEVIPSFYVSSVLRDGKPAVDKEAEVNGSIFYVNSSPLKVGEHIIGAVLTFRDETDVKKLAERLSGTEMYAEALRAQTHEFMNKLHVILGLVHMKDYKTLAAYIEEIHVRYQDSIGYLARRIKDPIIAGFLLAKMSYSAEQGKEVVLSEDSYLPNKQDSRFTHELVTIIGNLIDNALEATPVDGRPITVLIEVQEEELIVEVKDHGKGMDDPESAFQKGVSEKGKSRGFGLHLVSESIQRLNGEIQVLSEKGKGTIIEVILPYERRGKTID</sequence>
<evidence type="ECO:0000256" key="7">
    <source>
        <dbReference type="ARBA" id="ARBA00022692"/>
    </source>
</evidence>
<evidence type="ECO:0000256" key="14">
    <source>
        <dbReference type="SAM" id="Phobius"/>
    </source>
</evidence>
<dbReference type="InterPro" id="IPR050428">
    <property type="entry name" value="TCS_sensor_his_kinase"/>
</dbReference>
<dbReference type="SUPFAM" id="SSF55890">
    <property type="entry name" value="Sporulation response regulatory protein Spo0B"/>
    <property type="match status" value="1"/>
</dbReference>
<dbReference type="Pfam" id="PF02518">
    <property type="entry name" value="HATPase_c"/>
    <property type="match status" value="1"/>
</dbReference>
<comment type="subcellular location">
    <subcellularLocation>
        <location evidence="2">Cell membrane</location>
        <topology evidence="2">Multi-pass membrane protein</topology>
    </subcellularLocation>
</comment>
<evidence type="ECO:0000256" key="1">
    <source>
        <dbReference type="ARBA" id="ARBA00000085"/>
    </source>
</evidence>
<feature type="transmembrane region" description="Helical" evidence="14">
    <location>
        <begin position="177"/>
        <end position="197"/>
    </location>
</feature>
<organism evidence="17 18">
    <name type="scientific">Bacillus thermotolerans</name>
    <name type="common">Quasibacillus thermotolerans</name>
    <dbReference type="NCBI Taxonomy" id="1221996"/>
    <lineage>
        <taxon>Bacteria</taxon>
        <taxon>Bacillati</taxon>
        <taxon>Bacillota</taxon>
        <taxon>Bacilli</taxon>
        <taxon>Bacillales</taxon>
        <taxon>Bacillaceae</taxon>
        <taxon>Bacillus</taxon>
    </lineage>
</organism>
<keyword evidence="13 14" id="KW-0472">Membrane</keyword>
<dbReference type="Gene3D" id="3.30.565.10">
    <property type="entry name" value="Histidine kinase-like ATPase, C-terminal domain"/>
    <property type="match status" value="1"/>
</dbReference>